<protein>
    <submittedName>
        <fullName evidence="2">Unannotated protein</fullName>
    </submittedName>
</protein>
<name>A0A6J6BXS5_9ZZZZ</name>
<reference evidence="2" key="1">
    <citation type="submission" date="2020-05" db="EMBL/GenBank/DDBJ databases">
        <authorList>
            <person name="Chiriac C."/>
            <person name="Salcher M."/>
            <person name="Ghai R."/>
            <person name="Kavagutti S V."/>
        </authorList>
    </citation>
    <scope>NUCLEOTIDE SEQUENCE</scope>
</reference>
<feature type="compositionally biased region" description="Basic and acidic residues" evidence="1">
    <location>
        <begin position="148"/>
        <end position="158"/>
    </location>
</feature>
<sequence>MFAIEIYDSARLDSTTGLKEGVLVNEEIKLRQRTIDEGLRPAGVNGHSLWSTHVRGPKGNACAHVDELTSAHYLEGRTVAFHGCASIGARKACFNHGCFAIDRQCPSGCDVSGFLHRVNGSLERGNGLEILNAIGLFCLSRGATRGDQRAGDHQDNRAKSFTSHSQILHKTL</sequence>
<evidence type="ECO:0000313" key="2">
    <source>
        <dbReference type="EMBL" id="CAB4543686.1"/>
    </source>
</evidence>
<feature type="region of interest" description="Disordered" evidence="1">
    <location>
        <begin position="148"/>
        <end position="172"/>
    </location>
</feature>
<gene>
    <name evidence="2" type="ORF">UFOPK1446_00551</name>
</gene>
<feature type="compositionally biased region" description="Polar residues" evidence="1">
    <location>
        <begin position="159"/>
        <end position="172"/>
    </location>
</feature>
<evidence type="ECO:0000256" key="1">
    <source>
        <dbReference type="SAM" id="MobiDB-lite"/>
    </source>
</evidence>
<dbReference type="EMBL" id="CAEZSO010000093">
    <property type="protein sequence ID" value="CAB4543686.1"/>
    <property type="molecule type" value="Genomic_DNA"/>
</dbReference>
<organism evidence="2">
    <name type="scientific">freshwater metagenome</name>
    <dbReference type="NCBI Taxonomy" id="449393"/>
    <lineage>
        <taxon>unclassified sequences</taxon>
        <taxon>metagenomes</taxon>
        <taxon>ecological metagenomes</taxon>
    </lineage>
</organism>
<proteinExistence type="predicted"/>
<accession>A0A6J6BXS5</accession>
<dbReference type="AlphaFoldDB" id="A0A6J6BXS5"/>